<reference evidence="2 3" key="1">
    <citation type="submission" date="2023-08" db="EMBL/GenBank/DDBJ databases">
        <title>Arthrobacter horti sp. nov., isolated from forest soil.</title>
        <authorList>
            <person name="Park M."/>
        </authorList>
    </citation>
    <scope>NUCLEOTIDE SEQUENCE [LARGE SCALE GENOMIC DNA]</scope>
    <source>
        <strain evidence="2 3">YJM1</strain>
    </source>
</reference>
<accession>A0ABT9IJ25</accession>
<dbReference type="EMBL" id="JAVALS010000001">
    <property type="protein sequence ID" value="MDP5225597.1"/>
    <property type="molecule type" value="Genomic_DNA"/>
</dbReference>
<gene>
    <name evidence="2" type="ORF">Q9R02_00290</name>
</gene>
<feature type="transmembrane region" description="Helical" evidence="1">
    <location>
        <begin position="6"/>
        <end position="25"/>
    </location>
</feature>
<proteinExistence type="predicted"/>
<evidence type="ECO:0000313" key="2">
    <source>
        <dbReference type="EMBL" id="MDP5225597.1"/>
    </source>
</evidence>
<keyword evidence="3" id="KW-1185">Reference proteome</keyword>
<keyword evidence="1" id="KW-0472">Membrane</keyword>
<protein>
    <submittedName>
        <fullName evidence="2">Uncharacterized protein</fullName>
    </submittedName>
</protein>
<organism evidence="2 3">
    <name type="scientific">Arthrobacter horti</name>
    <dbReference type="NCBI Taxonomy" id="3068273"/>
    <lineage>
        <taxon>Bacteria</taxon>
        <taxon>Bacillati</taxon>
        <taxon>Actinomycetota</taxon>
        <taxon>Actinomycetes</taxon>
        <taxon>Micrococcales</taxon>
        <taxon>Micrococcaceae</taxon>
        <taxon>Arthrobacter</taxon>
    </lineage>
</organism>
<dbReference type="Proteomes" id="UP001232725">
    <property type="component" value="Unassembled WGS sequence"/>
</dbReference>
<keyword evidence="1" id="KW-1133">Transmembrane helix</keyword>
<evidence type="ECO:0000313" key="3">
    <source>
        <dbReference type="Proteomes" id="UP001232725"/>
    </source>
</evidence>
<dbReference type="RefSeq" id="WP_305994646.1">
    <property type="nucleotide sequence ID" value="NZ_JAVALS010000001.1"/>
</dbReference>
<keyword evidence="1" id="KW-0812">Transmembrane</keyword>
<name>A0ABT9IJ25_9MICC</name>
<comment type="caution">
    <text evidence="2">The sequence shown here is derived from an EMBL/GenBank/DDBJ whole genome shotgun (WGS) entry which is preliminary data.</text>
</comment>
<sequence>MVEWTLTYGPAIILAALGVAAARFIRVRRIKFANLSLAEDEREEMAVAILSELRASSPGPDRPISVGWRFWRSFGWPTDRLLKVLEYMMHRGWAEFPDFAWNTQVILQSALPTSVALTPTSYHEYTPAVPAPPSYVVYGPAHIGTGDQIVNGGFEYHWDEVEDRLLDLVRVIYMEASHQTPETATELERLADVLRNAVAEHEAKNSKVRSALRWLSGFTTDAASSAAGTGIAATASMMLGMIQR</sequence>
<evidence type="ECO:0000256" key="1">
    <source>
        <dbReference type="SAM" id="Phobius"/>
    </source>
</evidence>